<dbReference type="InterPro" id="IPR020845">
    <property type="entry name" value="AMP-binding_CS"/>
</dbReference>
<dbReference type="Gene3D" id="3.40.50.12780">
    <property type="entry name" value="N-terminal domain of ligase-like"/>
    <property type="match status" value="1"/>
</dbReference>
<evidence type="ECO:0000259" key="3">
    <source>
        <dbReference type="Pfam" id="PF00975"/>
    </source>
</evidence>
<dbReference type="InterPro" id="IPR029058">
    <property type="entry name" value="AB_hydrolase_fold"/>
</dbReference>
<dbReference type="Pfam" id="PF00501">
    <property type="entry name" value="AMP-binding"/>
    <property type="match status" value="1"/>
</dbReference>
<evidence type="ECO:0000256" key="1">
    <source>
        <dbReference type="ARBA" id="ARBA00007169"/>
    </source>
</evidence>
<dbReference type="SUPFAM" id="SSF56801">
    <property type="entry name" value="Acetyl-CoA synthetase-like"/>
    <property type="match status" value="1"/>
</dbReference>
<feature type="domain" description="Thioesterase" evidence="3">
    <location>
        <begin position="2"/>
        <end position="238"/>
    </location>
</feature>
<dbReference type="InterPro" id="IPR001031">
    <property type="entry name" value="Thioesterase"/>
</dbReference>
<accession>A0A0G3BNW9</accession>
<protein>
    <submittedName>
        <fullName evidence="4">Thioesterase</fullName>
    </submittedName>
</protein>
<dbReference type="STRING" id="413882.AAW51_2355"/>
<proteinExistence type="inferred from homology"/>
<keyword evidence="5" id="KW-1185">Reference proteome</keyword>
<organism evidence="4 5">
    <name type="scientific">Caldimonas brevitalea</name>
    <dbReference type="NCBI Taxonomy" id="413882"/>
    <lineage>
        <taxon>Bacteria</taxon>
        <taxon>Pseudomonadati</taxon>
        <taxon>Pseudomonadota</taxon>
        <taxon>Betaproteobacteria</taxon>
        <taxon>Burkholderiales</taxon>
        <taxon>Sphaerotilaceae</taxon>
        <taxon>Caldimonas</taxon>
    </lineage>
</organism>
<dbReference type="InterPro" id="IPR000873">
    <property type="entry name" value="AMP-dep_synth/lig_dom"/>
</dbReference>
<comment type="similarity">
    <text evidence="1">Belongs to the thioesterase family.</text>
</comment>
<evidence type="ECO:0000313" key="4">
    <source>
        <dbReference type="EMBL" id="AKJ29046.1"/>
    </source>
</evidence>
<gene>
    <name evidence="4" type="ORF">AAW51_2355</name>
</gene>
<reference evidence="4 5" key="1">
    <citation type="submission" date="2015-05" db="EMBL/GenBank/DDBJ databases">
        <authorList>
            <person name="Tang B."/>
            <person name="Yu Y."/>
        </authorList>
    </citation>
    <scope>NUCLEOTIDE SEQUENCE [LARGE SCALE GENOMIC DNA]</scope>
    <source>
        <strain evidence="4 5">DSM 7029</strain>
    </source>
</reference>
<dbReference type="PANTHER" id="PTHR11487:SF0">
    <property type="entry name" value="S-ACYL FATTY ACID SYNTHASE THIOESTERASE, MEDIUM CHAIN"/>
    <property type="match status" value="1"/>
</dbReference>
<dbReference type="AlphaFoldDB" id="A0A0G3BNW9"/>
<dbReference type="GO" id="GO:0008610">
    <property type="term" value="P:lipid biosynthetic process"/>
    <property type="evidence" value="ECO:0007669"/>
    <property type="project" value="TreeGrafter"/>
</dbReference>
<dbReference type="PANTHER" id="PTHR11487">
    <property type="entry name" value="THIOESTERASE"/>
    <property type="match status" value="1"/>
</dbReference>
<dbReference type="SUPFAM" id="SSF53474">
    <property type="entry name" value="alpha/beta-Hydrolases"/>
    <property type="match status" value="1"/>
</dbReference>
<feature type="domain" description="AMP-dependent synthetase/ligase" evidence="2">
    <location>
        <begin position="285"/>
        <end position="448"/>
    </location>
</feature>
<dbReference type="Proteomes" id="UP000035352">
    <property type="component" value="Chromosome"/>
</dbReference>
<evidence type="ECO:0000313" key="5">
    <source>
        <dbReference type="Proteomes" id="UP000035352"/>
    </source>
</evidence>
<dbReference type="Pfam" id="PF00975">
    <property type="entry name" value="Thioesterase"/>
    <property type="match status" value="1"/>
</dbReference>
<name>A0A0G3BNW9_9BURK</name>
<dbReference type="EMBL" id="CP011371">
    <property type="protein sequence ID" value="AKJ29046.1"/>
    <property type="molecule type" value="Genomic_DNA"/>
</dbReference>
<dbReference type="Gene3D" id="3.40.50.1820">
    <property type="entry name" value="alpha/beta hydrolase"/>
    <property type="match status" value="1"/>
</dbReference>
<dbReference type="InterPro" id="IPR042099">
    <property type="entry name" value="ANL_N_sf"/>
</dbReference>
<dbReference type="PROSITE" id="PS00455">
    <property type="entry name" value="AMP_BINDING"/>
    <property type="match status" value="1"/>
</dbReference>
<dbReference type="KEGG" id="pbh:AAW51_2355"/>
<evidence type="ECO:0000259" key="2">
    <source>
        <dbReference type="Pfam" id="PF00501"/>
    </source>
</evidence>
<dbReference type="InterPro" id="IPR012223">
    <property type="entry name" value="TEII"/>
</dbReference>
<sequence>MLIAFPFAGGGESSYEALANRLKDSISLVTLSLPGRGPLHDVEPYDEWPSLIDDLIQELVQHTGGAPFALFGHSFGALQAFEVCRALVLRNMPLPLGLFVSSYPAPHLVNPRSLPGRQTHTLPEPEFVAVVREWGFFSTNFNRQHESAQQEALLQYGAAALRADLRLDETYRYSSGAALPIPAVVFGSTGDHSVPPESLAAWQAQLAPESAFSVEHFEGGHFYLQQPAAADALAERVMHHMEQWLRALSPSVLEARPQPGSLLADPSWQVQCWNARHSVLAHVCRQVERLPHNTLALVDGERRWTYRQLSSAAAQLAESLETANVQAGDVVGVFLPHGAEYTLSLLAAWSVRAAVCLLEKNWSDALLKEFVASCKVRLVLTLPTELVRVQALLSPLPCLAVSPLTAPSEATRLTPAPCRGDDVAFVSLTSGSTGKPKAVLTTHRGTSFCFLARQSLYPYQEGEREGVNVFFAWECFRPLMFGLPATMKSPGSPFCWPQRRIQLGGRTCLL</sequence>